<dbReference type="AlphaFoldDB" id="A0A8X8XB96"/>
<reference evidence="2" key="2">
    <citation type="submission" date="2020-08" db="EMBL/GenBank/DDBJ databases">
        <title>Plant Genome Project.</title>
        <authorList>
            <person name="Zhang R.-G."/>
        </authorList>
    </citation>
    <scope>NUCLEOTIDE SEQUENCE</scope>
    <source>
        <strain evidence="2">Huo1</strain>
        <tissue evidence="2">Leaf</tissue>
    </source>
</reference>
<comment type="similarity">
    <text evidence="1">Belongs to the QWRF family.</text>
</comment>
<gene>
    <name evidence="2" type="ORF">SASPL_132021</name>
</gene>
<reference evidence="2" key="1">
    <citation type="submission" date="2018-01" db="EMBL/GenBank/DDBJ databases">
        <authorList>
            <person name="Mao J.F."/>
        </authorList>
    </citation>
    <scope>NUCLEOTIDE SEQUENCE</scope>
    <source>
        <strain evidence="2">Huo1</strain>
        <tissue evidence="2">Leaf</tissue>
    </source>
</reference>
<dbReference type="PANTHER" id="PTHR31807">
    <property type="entry name" value="AUGMIN FAMILY MEMBER"/>
    <property type="match status" value="1"/>
</dbReference>
<accession>A0A8X8XB96</accession>
<dbReference type="EMBL" id="PNBA02000011">
    <property type="protein sequence ID" value="KAG6408993.1"/>
    <property type="molecule type" value="Genomic_DNA"/>
</dbReference>
<comment type="caution">
    <text evidence="2">The sequence shown here is derived from an EMBL/GenBank/DDBJ whole genome shotgun (WGS) entry which is preliminary data.</text>
</comment>
<name>A0A8X8XB96_SALSN</name>
<evidence type="ECO:0000256" key="1">
    <source>
        <dbReference type="ARBA" id="ARBA00010016"/>
    </source>
</evidence>
<sequence>MINLYCFKVNDKSYAVEIPSSLSFEAYLLGAIEALKASTLRLPVGGGATADIRSLEKAIGSAVEVMQAMSNSAYLLLPTVIPSTQYSYVVEEVSCLVSELAKVMKKERALLEQCTDYISLLEAMQHVRRHIELLIVSDCAFYVLTVTSVELLDLVGAASVVIETGQMTDE</sequence>
<dbReference type="InterPro" id="IPR007573">
    <property type="entry name" value="QWRF"/>
</dbReference>
<dbReference type="GO" id="GO:0005880">
    <property type="term" value="C:nuclear microtubule"/>
    <property type="evidence" value="ECO:0007669"/>
    <property type="project" value="TreeGrafter"/>
</dbReference>
<protein>
    <submittedName>
        <fullName evidence="2">Uncharacterized protein</fullName>
    </submittedName>
</protein>
<dbReference type="Proteomes" id="UP000298416">
    <property type="component" value="Unassembled WGS sequence"/>
</dbReference>
<dbReference type="GO" id="GO:0005737">
    <property type="term" value="C:cytoplasm"/>
    <property type="evidence" value="ECO:0007669"/>
    <property type="project" value="TreeGrafter"/>
</dbReference>
<evidence type="ECO:0000313" key="2">
    <source>
        <dbReference type="EMBL" id="KAG6408993.1"/>
    </source>
</evidence>
<dbReference type="GO" id="GO:0008017">
    <property type="term" value="F:microtubule binding"/>
    <property type="evidence" value="ECO:0007669"/>
    <property type="project" value="TreeGrafter"/>
</dbReference>
<dbReference type="PANTHER" id="PTHR31807:SF2">
    <property type="entry name" value="PROTEIN SNOWY COTYLEDON 3"/>
    <property type="match status" value="1"/>
</dbReference>
<dbReference type="Pfam" id="PF04484">
    <property type="entry name" value="QWRF"/>
    <property type="match status" value="1"/>
</dbReference>
<proteinExistence type="inferred from homology"/>
<dbReference type="GO" id="GO:0051225">
    <property type="term" value="P:spindle assembly"/>
    <property type="evidence" value="ECO:0007669"/>
    <property type="project" value="TreeGrafter"/>
</dbReference>
<keyword evidence="3" id="KW-1185">Reference proteome</keyword>
<evidence type="ECO:0000313" key="3">
    <source>
        <dbReference type="Proteomes" id="UP000298416"/>
    </source>
</evidence>
<organism evidence="2">
    <name type="scientific">Salvia splendens</name>
    <name type="common">Scarlet sage</name>
    <dbReference type="NCBI Taxonomy" id="180675"/>
    <lineage>
        <taxon>Eukaryota</taxon>
        <taxon>Viridiplantae</taxon>
        <taxon>Streptophyta</taxon>
        <taxon>Embryophyta</taxon>
        <taxon>Tracheophyta</taxon>
        <taxon>Spermatophyta</taxon>
        <taxon>Magnoliopsida</taxon>
        <taxon>eudicotyledons</taxon>
        <taxon>Gunneridae</taxon>
        <taxon>Pentapetalae</taxon>
        <taxon>asterids</taxon>
        <taxon>lamiids</taxon>
        <taxon>Lamiales</taxon>
        <taxon>Lamiaceae</taxon>
        <taxon>Nepetoideae</taxon>
        <taxon>Mentheae</taxon>
        <taxon>Salviinae</taxon>
        <taxon>Salvia</taxon>
        <taxon>Salvia subgen. Calosphace</taxon>
        <taxon>core Calosphace</taxon>
    </lineage>
</organism>